<comment type="caution">
    <text evidence="1">The sequence shown here is derived from an EMBL/GenBank/DDBJ whole genome shotgun (WGS) entry which is preliminary data.</text>
</comment>
<proteinExistence type="predicted"/>
<accession>A0A834TJY1</accession>
<name>A0A834TJY1_9FABA</name>
<sequence length="62" mass="7271">MSYGKNEVGDFRLPNLGSKIMVSCSIQDRLQVSLPMRSRGVQVRVRRLFVGVSRKWEWEKKM</sequence>
<protein>
    <submittedName>
        <fullName evidence="1">Uncharacterized protein</fullName>
    </submittedName>
</protein>
<dbReference type="AlphaFoldDB" id="A0A834TJY1"/>
<evidence type="ECO:0000313" key="1">
    <source>
        <dbReference type="EMBL" id="KAF7822340.1"/>
    </source>
</evidence>
<dbReference type="Proteomes" id="UP000634136">
    <property type="component" value="Unassembled WGS sequence"/>
</dbReference>
<gene>
    <name evidence="1" type="ORF">G2W53_027795</name>
</gene>
<keyword evidence="2" id="KW-1185">Reference proteome</keyword>
<dbReference type="EMBL" id="JAAIUW010000008">
    <property type="protein sequence ID" value="KAF7822340.1"/>
    <property type="molecule type" value="Genomic_DNA"/>
</dbReference>
<organism evidence="1 2">
    <name type="scientific">Senna tora</name>
    <dbReference type="NCBI Taxonomy" id="362788"/>
    <lineage>
        <taxon>Eukaryota</taxon>
        <taxon>Viridiplantae</taxon>
        <taxon>Streptophyta</taxon>
        <taxon>Embryophyta</taxon>
        <taxon>Tracheophyta</taxon>
        <taxon>Spermatophyta</taxon>
        <taxon>Magnoliopsida</taxon>
        <taxon>eudicotyledons</taxon>
        <taxon>Gunneridae</taxon>
        <taxon>Pentapetalae</taxon>
        <taxon>rosids</taxon>
        <taxon>fabids</taxon>
        <taxon>Fabales</taxon>
        <taxon>Fabaceae</taxon>
        <taxon>Caesalpinioideae</taxon>
        <taxon>Cassia clade</taxon>
        <taxon>Senna</taxon>
    </lineage>
</organism>
<evidence type="ECO:0000313" key="2">
    <source>
        <dbReference type="Proteomes" id="UP000634136"/>
    </source>
</evidence>
<reference evidence="1" key="1">
    <citation type="submission" date="2020-09" db="EMBL/GenBank/DDBJ databases">
        <title>Genome-Enabled Discovery of Anthraquinone Biosynthesis in Senna tora.</title>
        <authorList>
            <person name="Kang S.-H."/>
            <person name="Pandey R.P."/>
            <person name="Lee C.-M."/>
            <person name="Sim J.-S."/>
            <person name="Jeong J.-T."/>
            <person name="Choi B.-S."/>
            <person name="Jung M."/>
            <person name="Ginzburg D."/>
            <person name="Zhao K."/>
            <person name="Won S.Y."/>
            <person name="Oh T.-J."/>
            <person name="Yu Y."/>
            <person name="Kim N.-H."/>
            <person name="Lee O.R."/>
            <person name="Lee T.-H."/>
            <person name="Bashyal P."/>
            <person name="Kim T.-S."/>
            <person name="Lee W.-H."/>
            <person name="Kawkins C."/>
            <person name="Kim C.-K."/>
            <person name="Kim J.S."/>
            <person name="Ahn B.O."/>
            <person name="Rhee S.Y."/>
            <person name="Sohng J.K."/>
        </authorList>
    </citation>
    <scope>NUCLEOTIDE SEQUENCE</scope>
    <source>
        <tissue evidence="1">Leaf</tissue>
    </source>
</reference>